<evidence type="ECO:0000259" key="3">
    <source>
        <dbReference type="SMART" id="SM00458"/>
    </source>
</evidence>
<sequence>MSSPRRSAPRGSATTLALVVCLAAAVCTPSPRAAGAAPEPAREPVELVGLRTETSRVFANPSGTRTLEQYAAPVRTRKAGEWVPIDTSLARAADGSISPRATVTGLRLSGGGTGPLATVERDGRELALSWPDPLPAPRLDGDTATYPDVLPGVDLRVRADSDGFAQVLVVRDAAAAANPALRAIRYRTATRGLTVKPGADGATAAVDDTGRVVFASGTPVMWDSPRQRAAAAGNAPQGRERAMDLRVGADELVVTPDPAMLTGPDTTYPLYIDPSFSAGQNRWTYVNKDSPGTSYWTTKDTNKAKVGKTWGTAGLYRSLFQMNSGAIAGSKVTRAWFSITMDHSAACAATSVDLWHTKPIDPEVPLTWTNSGGHWLTRLASAKGTANESTACPKPDFPMEFSSAALTKAVQDTATANGDTVAFGLRIDPDVESSQDQWKYFYANTARINVEYNSRPRVPTGVGTVPPKPCGTATAPTPFTTGAPTFSGVLSDPEGDNVSGVLEVLEGDTVIATSTTPVIGSGGAVTWPPLPTGAVPEDRPGAVFSFRARARDAALAGPDTARCYFTVDKVEPGAPGVTSTDFPNGTAVRAVGEMGVVTFHRAAADTDIAGYRYGFQPDRVTSWVGAGADGRASVPITLWPDSPGGTIGINRTLYVRAVDRAGHPSPEPTTWNLTATPRAITAPPVRGDTNGDRLADVTTVFDQGEGRTAAWNLVSTGTGFTAAHIGWDSGVNGGFPAHRTINVRGDFTGDGRGDVAVFREDPDRRVRLYVLRSDGNRFVVEAESWSGTTYRLSYLKVVAGDFDGDGDDDIAAFQGQQGEQTKLWVHTANGGRFGEPVLRWDSGAGNLDVTATSFVAGDFDGDGRADLGHLRGHDGARTELWVQHGFADPVLRWDSGAGNLNRASATFLAADVTGDGTGRDEVVVMSDRGGNTARLDVLAPDGGTWTSRVWWTGTSFDTNAAVVSAGDFSGDGRADVAALYATGDGNRRVYTFVSTGTSFADKRADWEGRIGDTRTPFYVEPDKVYRIQPKHSEKCIGVANTAKDTVLTQSDCVTGNKNQQFTIERQGATDYFMLRVVSSKLCADVKTWQHADDAPVLQWTCNGAGFPQANQQFLFDYVEGGGVDVAVRPRPAHSGKCLDISGASQGNGAALIQWACGDATKSNQLFYLRPEP</sequence>
<dbReference type="RefSeq" id="WP_084717001.1">
    <property type="nucleotide sequence ID" value="NZ_CP034550.1"/>
</dbReference>
<dbReference type="PANTHER" id="PTHR46580:SF2">
    <property type="entry name" value="MAM DOMAIN-CONTAINING PROTEIN"/>
    <property type="match status" value="1"/>
</dbReference>
<dbReference type="InterPro" id="IPR000772">
    <property type="entry name" value="Ricin_B_lectin"/>
</dbReference>
<keyword evidence="5" id="KW-1185">Reference proteome</keyword>
<dbReference type="EMBL" id="CP034550">
    <property type="protein sequence ID" value="QFZ18427.1"/>
    <property type="molecule type" value="Genomic_DNA"/>
</dbReference>
<dbReference type="Pfam" id="PF00652">
    <property type="entry name" value="Ricin_B_lectin"/>
    <property type="match status" value="1"/>
</dbReference>
<dbReference type="SUPFAM" id="SSF50370">
    <property type="entry name" value="Ricin B-like lectins"/>
    <property type="match status" value="1"/>
</dbReference>
<dbReference type="AlphaFoldDB" id="A0A5Q0GWJ6"/>
<gene>
    <name evidence="4" type="ORF">EKG83_13890</name>
</gene>
<dbReference type="Gene3D" id="2.80.10.50">
    <property type="match status" value="1"/>
</dbReference>
<dbReference type="InterPro" id="IPR013517">
    <property type="entry name" value="FG-GAP"/>
</dbReference>
<accession>A0A5Q0GWJ6</accession>
<dbReference type="Proteomes" id="UP000325787">
    <property type="component" value="Chromosome"/>
</dbReference>
<dbReference type="SMART" id="SM00458">
    <property type="entry name" value="RICIN"/>
    <property type="match status" value="1"/>
</dbReference>
<feature type="signal peptide" evidence="2">
    <location>
        <begin position="1"/>
        <end position="33"/>
    </location>
</feature>
<dbReference type="Pfam" id="PF13517">
    <property type="entry name" value="FG-GAP_3"/>
    <property type="match status" value="1"/>
</dbReference>
<proteinExistence type="predicted"/>
<organism evidence="4 5">
    <name type="scientific">Saccharothrix syringae</name>
    <name type="common">Nocardiopsis syringae</name>
    <dbReference type="NCBI Taxonomy" id="103733"/>
    <lineage>
        <taxon>Bacteria</taxon>
        <taxon>Bacillati</taxon>
        <taxon>Actinomycetota</taxon>
        <taxon>Actinomycetes</taxon>
        <taxon>Pseudonocardiales</taxon>
        <taxon>Pseudonocardiaceae</taxon>
        <taxon>Saccharothrix</taxon>
    </lineage>
</organism>
<evidence type="ECO:0000256" key="1">
    <source>
        <dbReference type="ARBA" id="ARBA00022729"/>
    </source>
</evidence>
<reference evidence="5" key="1">
    <citation type="journal article" date="2021" name="Curr. Microbiol.">
        <title>Complete genome of nocamycin-producing strain Saccharothrix syringae NRRL B-16468 reveals the biosynthetic potential for secondary metabolites.</title>
        <authorList>
            <person name="Mo X."/>
            <person name="Yang S."/>
        </authorList>
    </citation>
    <scope>NUCLEOTIDE SEQUENCE [LARGE SCALE GENOMIC DNA]</scope>
    <source>
        <strain evidence="5">ATCC 51364 / DSM 43886 / JCM 6844 / KCTC 9398 / NBRC 14523 / NRRL B-16468 / INA 2240</strain>
    </source>
</reference>
<name>A0A5Q0GWJ6_SACSY</name>
<evidence type="ECO:0000256" key="2">
    <source>
        <dbReference type="SAM" id="SignalP"/>
    </source>
</evidence>
<protein>
    <recommendedName>
        <fullName evidence="3">Ricin B lectin domain-containing protein</fullName>
    </recommendedName>
</protein>
<keyword evidence="1 2" id="KW-0732">Signal</keyword>
<feature type="domain" description="Ricin B lectin" evidence="3">
    <location>
        <begin position="1022"/>
        <end position="1169"/>
    </location>
</feature>
<dbReference type="InterPro" id="IPR035992">
    <property type="entry name" value="Ricin_B-like_lectins"/>
</dbReference>
<evidence type="ECO:0000313" key="5">
    <source>
        <dbReference type="Proteomes" id="UP000325787"/>
    </source>
</evidence>
<dbReference type="KEGG" id="ssyi:EKG83_13890"/>
<dbReference type="InterPro" id="IPR028994">
    <property type="entry name" value="Integrin_alpha_N"/>
</dbReference>
<dbReference type="OrthoDB" id="5478064at2"/>
<dbReference type="PROSITE" id="PS50231">
    <property type="entry name" value="RICIN_B_LECTIN"/>
    <property type="match status" value="1"/>
</dbReference>
<dbReference type="SUPFAM" id="SSF69318">
    <property type="entry name" value="Integrin alpha N-terminal domain"/>
    <property type="match status" value="1"/>
</dbReference>
<feature type="chain" id="PRO_5039542803" description="Ricin B lectin domain-containing protein" evidence="2">
    <location>
        <begin position="34"/>
        <end position="1172"/>
    </location>
</feature>
<dbReference type="CDD" id="cd00161">
    <property type="entry name" value="beta-trefoil_Ricin-like"/>
    <property type="match status" value="1"/>
</dbReference>
<evidence type="ECO:0000313" key="4">
    <source>
        <dbReference type="EMBL" id="QFZ18427.1"/>
    </source>
</evidence>
<dbReference type="PANTHER" id="PTHR46580">
    <property type="entry name" value="SENSOR KINASE-RELATED"/>
    <property type="match status" value="1"/>
</dbReference>
<dbReference type="Gene3D" id="2.40.128.340">
    <property type="match status" value="3"/>
</dbReference>